<evidence type="ECO:0000256" key="2">
    <source>
        <dbReference type="ARBA" id="ARBA00006679"/>
    </source>
</evidence>
<sequence length="148" mass="16197">MIQRYDSLTATLAGKVPDGVLLAFVRVVLAGIFWRSGQTKVEEGTWFQVTETTYELFRTEYAGVPLPPEFAALAATAAEHVFPALLVAGLFTRLSALGLLGMTLTIQFFVYPEAWWPVHSLWAALALVLVLRGGGWLSLDALLARGRC</sequence>
<comment type="subcellular location">
    <subcellularLocation>
        <location evidence="1">Cell membrane</location>
        <topology evidence="1">Multi-pass membrane protein</topology>
    </subcellularLocation>
</comment>
<dbReference type="PANTHER" id="PTHR33452">
    <property type="entry name" value="OXIDOREDUCTASE CATD-RELATED"/>
    <property type="match status" value="1"/>
</dbReference>
<accession>A0A5B8S7N1</accession>
<dbReference type="InterPro" id="IPR051907">
    <property type="entry name" value="DoxX-like_oxidoreductase"/>
</dbReference>
<protein>
    <submittedName>
        <fullName evidence="8">DoxX family protein</fullName>
    </submittedName>
</protein>
<keyword evidence="6 7" id="KW-0472">Membrane</keyword>
<reference evidence="8 9" key="1">
    <citation type="journal article" date="2013" name="J. Microbiol. Biotechnol.">
        <title>Novosphingobium ginsenosidimutans sp. nov., with the ability to convert ginsenoside.</title>
        <authorList>
            <person name="Kim J.K."/>
            <person name="He D."/>
            <person name="Liu Q.M."/>
            <person name="Park H.Y."/>
            <person name="Jung M.S."/>
            <person name="Yoon M.H."/>
            <person name="Kim S.C."/>
            <person name="Im W.T."/>
        </authorList>
    </citation>
    <scope>NUCLEOTIDE SEQUENCE [LARGE SCALE GENOMIC DNA]</scope>
    <source>
        <strain evidence="8 9">FW-6</strain>
    </source>
</reference>
<dbReference type="KEGG" id="ngf:FRF71_02190"/>
<feature type="transmembrane region" description="Helical" evidence="7">
    <location>
        <begin position="90"/>
        <end position="110"/>
    </location>
</feature>
<evidence type="ECO:0000256" key="7">
    <source>
        <dbReference type="SAM" id="Phobius"/>
    </source>
</evidence>
<keyword evidence="4 7" id="KW-0812">Transmembrane</keyword>
<dbReference type="AlphaFoldDB" id="A0A5B8S7N1"/>
<proteinExistence type="inferred from homology"/>
<evidence type="ECO:0000313" key="8">
    <source>
        <dbReference type="EMBL" id="QEA17423.1"/>
    </source>
</evidence>
<dbReference type="Pfam" id="PF07681">
    <property type="entry name" value="DoxX"/>
    <property type="match status" value="1"/>
</dbReference>
<dbReference type="InterPro" id="IPR032808">
    <property type="entry name" value="DoxX"/>
</dbReference>
<evidence type="ECO:0000256" key="5">
    <source>
        <dbReference type="ARBA" id="ARBA00022989"/>
    </source>
</evidence>
<keyword evidence="5 7" id="KW-1133">Transmembrane helix</keyword>
<name>A0A5B8S7N1_9SPHN</name>
<dbReference type="PANTHER" id="PTHR33452:SF1">
    <property type="entry name" value="INNER MEMBRANE PROTEIN YPHA-RELATED"/>
    <property type="match status" value="1"/>
</dbReference>
<gene>
    <name evidence="8" type="ORF">FRF71_02190</name>
</gene>
<evidence type="ECO:0000256" key="3">
    <source>
        <dbReference type="ARBA" id="ARBA00022475"/>
    </source>
</evidence>
<feature type="transmembrane region" description="Helical" evidence="7">
    <location>
        <begin position="122"/>
        <end position="143"/>
    </location>
</feature>
<keyword evidence="9" id="KW-1185">Reference proteome</keyword>
<dbReference type="Proteomes" id="UP000321172">
    <property type="component" value="Chromosome"/>
</dbReference>
<organism evidence="8 9">
    <name type="scientific">Novosphingobium ginsenosidimutans</name>
    <dbReference type="NCBI Taxonomy" id="1176536"/>
    <lineage>
        <taxon>Bacteria</taxon>
        <taxon>Pseudomonadati</taxon>
        <taxon>Pseudomonadota</taxon>
        <taxon>Alphaproteobacteria</taxon>
        <taxon>Sphingomonadales</taxon>
        <taxon>Sphingomonadaceae</taxon>
        <taxon>Novosphingobium</taxon>
    </lineage>
</organism>
<keyword evidence="3" id="KW-1003">Cell membrane</keyword>
<dbReference type="GO" id="GO:0005886">
    <property type="term" value="C:plasma membrane"/>
    <property type="evidence" value="ECO:0007669"/>
    <property type="project" value="UniProtKB-SubCell"/>
</dbReference>
<evidence type="ECO:0000256" key="1">
    <source>
        <dbReference type="ARBA" id="ARBA00004651"/>
    </source>
</evidence>
<evidence type="ECO:0000256" key="6">
    <source>
        <dbReference type="ARBA" id="ARBA00023136"/>
    </source>
</evidence>
<comment type="similarity">
    <text evidence="2">Belongs to the DoxX family.</text>
</comment>
<evidence type="ECO:0000256" key="4">
    <source>
        <dbReference type="ARBA" id="ARBA00022692"/>
    </source>
</evidence>
<dbReference type="EMBL" id="CP042345">
    <property type="protein sequence ID" value="QEA17423.1"/>
    <property type="molecule type" value="Genomic_DNA"/>
</dbReference>
<dbReference type="OrthoDB" id="121744at2"/>
<evidence type="ECO:0000313" key="9">
    <source>
        <dbReference type="Proteomes" id="UP000321172"/>
    </source>
</evidence>